<dbReference type="Pfam" id="PF25954">
    <property type="entry name" value="Beta-barrel_RND_2"/>
    <property type="match status" value="1"/>
</dbReference>
<dbReference type="GO" id="GO:1990281">
    <property type="term" value="C:efflux pump complex"/>
    <property type="evidence" value="ECO:0007669"/>
    <property type="project" value="TreeGrafter"/>
</dbReference>
<sequence length="359" mass="39087">MPHPNTILFSCLSLLLPTLVLAADKPPDKPLSVIVAETQRQALAERIEALGTLKANESVTITANATETVASIHFDDGQRVRAGELLVELTHDEEDALLEEARVRADEAQRQYERVKSLVAQRSASESLLDERKRDLDTTRALLVALEARLADRLIKAPFKGVLGLRQISPGALVQPGDPITTLDDDTVMKLDFAVPSVHLSALAPGLKIEARTRAQGERVFTGVVRGVDSRVDPVTRTVQVRALIPNADGSLKPGLLMRVELLIDPREGLVIPEAALLQHGTDHFVMALIEAQEPPSAERRQVEIGTRQPGWVEIRAGLVAGERVILDGQDKVRPGQPLKVLAVDDGRQSLQTLTESAR</sequence>
<dbReference type="InterPro" id="IPR058627">
    <property type="entry name" value="MdtA-like_C"/>
</dbReference>
<comment type="similarity">
    <text evidence="1">Belongs to the membrane fusion protein (MFP) (TC 8.A.1) family.</text>
</comment>
<accession>A0A4R3N470</accession>
<dbReference type="OrthoDB" id="9806939at2"/>
<gene>
    <name evidence="6" type="ORF">EDC35_104368</name>
</gene>
<comment type="caution">
    <text evidence="6">The sequence shown here is derived from an EMBL/GenBank/DDBJ whole genome shotgun (WGS) entry which is preliminary data.</text>
</comment>
<dbReference type="RefSeq" id="WP_132977091.1">
    <property type="nucleotide sequence ID" value="NZ_SMAO01000004.1"/>
</dbReference>
<dbReference type="InterPro" id="IPR006143">
    <property type="entry name" value="RND_pump_MFP"/>
</dbReference>
<dbReference type="FunFam" id="2.40.30.170:FF:000010">
    <property type="entry name" value="Efflux RND transporter periplasmic adaptor subunit"/>
    <property type="match status" value="1"/>
</dbReference>
<feature type="domain" description="Multidrug resistance protein MdtA-like C-terminal permuted SH3" evidence="5">
    <location>
        <begin position="270"/>
        <end position="332"/>
    </location>
</feature>
<dbReference type="Pfam" id="PF25967">
    <property type="entry name" value="RND-MFP_C"/>
    <property type="match status" value="1"/>
</dbReference>
<dbReference type="GO" id="GO:0015562">
    <property type="term" value="F:efflux transmembrane transporter activity"/>
    <property type="evidence" value="ECO:0007669"/>
    <property type="project" value="TreeGrafter"/>
</dbReference>
<protein>
    <submittedName>
        <fullName evidence="6">Membrane fusion protein (Multidrug efflux system)</fullName>
    </submittedName>
</protein>
<keyword evidence="2" id="KW-0175">Coiled coil</keyword>
<evidence type="ECO:0000256" key="1">
    <source>
        <dbReference type="ARBA" id="ARBA00009477"/>
    </source>
</evidence>
<feature type="domain" description="CusB-like beta-barrel" evidence="4">
    <location>
        <begin position="191"/>
        <end position="262"/>
    </location>
</feature>
<name>A0A4R3N470_9GAMM</name>
<dbReference type="PANTHER" id="PTHR30469:SF16">
    <property type="entry name" value="HAE1 FAMILY EFFLUX PUMP MFP COMPONENT"/>
    <property type="match status" value="1"/>
</dbReference>
<evidence type="ECO:0000256" key="3">
    <source>
        <dbReference type="SAM" id="SignalP"/>
    </source>
</evidence>
<dbReference type="InterPro" id="IPR058792">
    <property type="entry name" value="Beta-barrel_RND_2"/>
</dbReference>
<dbReference type="PANTHER" id="PTHR30469">
    <property type="entry name" value="MULTIDRUG RESISTANCE PROTEIN MDTA"/>
    <property type="match status" value="1"/>
</dbReference>
<feature type="signal peptide" evidence="3">
    <location>
        <begin position="1"/>
        <end position="22"/>
    </location>
</feature>
<dbReference type="Gene3D" id="2.40.420.20">
    <property type="match status" value="1"/>
</dbReference>
<evidence type="ECO:0000256" key="2">
    <source>
        <dbReference type="SAM" id="Coils"/>
    </source>
</evidence>
<dbReference type="EMBL" id="SMAO01000004">
    <property type="protein sequence ID" value="TCT21509.1"/>
    <property type="molecule type" value="Genomic_DNA"/>
</dbReference>
<evidence type="ECO:0000313" key="7">
    <source>
        <dbReference type="Proteomes" id="UP000295717"/>
    </source>
</evidence>
<dbReference type="Proteomes" id="UP000295717">
    <property type="component" value="Unassembled WGS sequence"/>
</dbReference>
<dbReference type="Gene3D" id="1.10.287.470">
    <property type="entry name" value="Helix hairpin bin"/>
    <property type="match status" value="1"/>
</dbReference>
<keyword evidence="3" id="KW-0732">Signal</keyword>
<evidence type="ECO:0000259" key="5">
    <source>
        <dbReference type="Pfam" id="PF25967"/>
    </source>
</evidence>
<reference evidence="6 7" key="1">
    <citation type="submission" date="2019-03" db="EMBL/GenBank/DDBJ databases">
        <title>Genomic Encyclopedia of Type Strains, Phase IV (KMG-IV): sequencing the most valuable type-strain genomes for metagenomic binning, comparative biology and taxonomic classification.</title>
        <authorList>
            <person name="Goeker M."/>
        </authorList>
    </citation>
    <scope>NUCLEOTIDE SEQUENCE [LARGE SCALE GENOMIC DNA]</scope>
    <source>
        <strain evidence="6 7">DSM 13587</strain>
    </source>
</reference>
<feature type="chain" id="PRO_5020236351" evidence="3">
    <location>
        <begin position="23"/>
        <end position="359"/>
    </location>
</feature>
<dbReference type="AlphaFoldDB" id="A0A4R3N470"/>
<feature type="coiled-coil region" evidence="2">
    <location>
        <begin position="91"/>
        <end position="149"/>
    </location>
</feature>
<organism evidence="6 7">
    <name type="scientific">Thiobaca trueperi</name>
    <dbReference type="NCBI Taxonomy" id="127458"/>
    <lineage>
        <taxon>Bacteria</taxon>
        <taxon>Pseudomonadati</taxon>
        <taxon>Pseudomonadota</taxon>
        <taxon>Gammaproteobacteria</taxon>
        <taxon>Chromatiales</taxon>
        <taxon>Chromatiaceae</taxon>
        <taxon>Thiobaca</taxon>
    </lineage>
</organism>
<proteinExistence type="inferred from homology"/>
<dbReference type="SUPFAM" id="SSF111369">
    <property type="entry name" value="HlyD-like secretion proteins"/>
    <property type="match status" value="1"/>
</dbReference>
<evidence type="ECO:0000259" key="4">
    <source>
        <dbReference type="Pfam" id="PF25954"/>
    </source>
</evidence>
<dbReference type="NCBIfam" id="TIGR01730">
    <property type="entry name" value="RND_mfp"/>
    <property type="match status" value="1"/>
</dbReference>
<evidence type="ECO:0000313" key="6">
    <source>
        <dbReference type="EMBL" id="TCT21509.1"/>
    </source>
</evidence>
<dbReference type="Gene3D" id="2.40.50.100">
    <property type="match status" value="1"/>
</dbReference>
<keyword evidence="7" id="KW-1185">Reference proteome</keyword>
<dbReference type="Gene3D" id="2.40.30.170">
    <property type="match status" value="1"/>
</dbReference>